<proteinExistence type="inferred from homology"/>
<dbReference type="OrthoDB" id="774at2"/>
<feature type="signal peptide" evidence="5">
    <location>
        <begin position="1"/>
        <end position="22"/>
    </location>
</feature>
<dbReference type="Gene3D" id="3.40.190.10">
    <property type="entry name" value="Periplasmic binding protein-like II"/>
    <property type="match status" value="1"/>
</dbReference>
<evidence type="ECO:0000313" key="8">
    <source>
        <dbReference type="Proteomes" id="UP000003806"/>
    </source>
</evidence>
<dbReference type="AlphaFoldDB" id="H0UJQ6"/>
<keyword evidence="3" id="KW-0813">Transport</keyword>
<evidence type="ECO:0000256" key="3">
    <source>
        <dbReference type="ARBA" id="ARBA00022448"/>
    </source>
</evidence>
<dbReference type="HOGENOM" id="CLU_017028_0_4_0"/>
<sequence>MNGKKVLSLLAGAMLLATAACGADKMVTFNLAVEPRTIDPVLNNAVDGSIVIVNIFEGLVRIGFNDAPEPGCAESWDVSDDGMTWTFHLRDGLKWSDGKPLTSDDFRYGFERLLDSANASPYAYLGYFIKNGEKFFKGQAKVEDLGIETPDDRTVILHLDYQAPLLLDYLSYHVFYPARRDIVSKDPRGWTLNTQPLVCNGPFFVSEWKHNSEMTLQKNPYYWDADNVKIDAVKMVMITDSNTALAAYKSGNVDLINQLPPLMTPQLLASGEAKVAPTLGTSFSVFNTTRKPFDDVRVRKAFALAVDRQVLVDKVTMGGQKPAQAFIPFIIPGVDPAGKDFRAEDPTEYLPIHADVAAAQKLLEEAGYPGGKGFPTVTYVYNGNPTNKAIAEALQAMWKQNLGVTVELSQQEWKVFIDTRVQKNYDIARHAYLVDFFDAASLLDLWISDSFENVVGFNNAEYDALMRDSARQMDRAKRIDDLHKAEKILLENMPVLPLYYYSTPYLLKSRVEGVYLSPRNWVFFRGASVK</sequence>
<name>H0UJQ6_9BACT</name>
<keyword evidence="8" id="KW-1185">Reference proteome</keyword>
<dbReference type="Gene3D" id="3.90.76.10">
    <property type="entry name" value="Dipeptide-binding Protein, Domain 1"/>
    <property type="match status" value="1"/>
</dbReference>
<dbReference type="InterPro" id="IPR023765">
    <property type="entry name" value="SBP_5_CS"/>
</dbReference>
<dbReference type="PIRSF" id="PIRSF002741">
    <property type="entry name" value="MppA"/>
    <property type="match status" value="1"/>
</dbReference>
<accession>H0UJQ6</accession>
<dbReference type="FunFam" id="3.10.105.10:FF:000001">
    <property type="entry name" value="Oligopeptide ABC transporter, oligopeptide-binding protein"/>
    <property type="match status" value="1"/>
</dbReference>
<gene>
    <name evidence="7" type="ORF">JonanDRAFT_0511</name>
</gene>
<comment type="subcellular location">
    <subcellularLocation>
        <location evidence="1">Cell envelope</location>
    </subcellularLocation>
</comment>
<dbReference type="InterPro" id="IPR039424">
    <property type="entry name" value="SBP_5"/>
</dbReference>
<dbReference type="GO" id="GO:0015833">
    <property type="term" value="P:peptide transport"/>
    <property type="evidence" value="ECO:0007669"/>
    <property type="project" value="TreeGrafter"/>
</dbReference>
<organism evidence="7 8">
    <name type="scientific">Jonquetella anthropi DSM 22815</name>
    <dbReference type="NCBI Taxonomy" id="885272"/>
    <lineage>
        <taxon>Bacteria</taxon>
        <taxon>Thermotogati</taxon>
        <taxon>Synergistota</taxon>
        <taxon>Synergistia</taxon>
        <taxon>Synergistales</taxon>
        <taxon>Dethiosulfovibrionaceae</taxon>
        <taxon>Jonquetella</taxon>
    </lineage>
</organism>
<dbReference type="RefSeq" id="WP_008522678.1">
    <property type="nucleotide sequence ID" value="NZ_CM001376.1"/>
</dbReference>
<feature type="chain" id="PRO_5003540817" evidence="5">
    <location>
        <begin position="23"/>
        <end position="530"/>
    </location>
</feature>
<evidence type="ECO:0000256" key="2">
    <source>
        <dbReference type="ARBA" id="ARBA00005695"/>
    </source>
</evidence>
<dbReference type="STRING" id="885272.JonanDRAFT_0511"/>
<protein>
    <submittedName>
        <fullName evidence="7">ABC-type oligopeptide transport system, periplasmic component</fullName>
    </submittedName>
</protein>
<dbReference type="PANTHER" id="PTHR30290">
    <property type="entry name" value="PERIPLASMIC BINDING COMPONENT OF ABC TRANSPORTER"/>
    <property type="match status" value="1"/>
</dbReference>
<dbReference type="PROSITE" id="PS51257">
    <property type="entry name" value="PROKAR_LIPOPROTEIN"/>
    <property type="match status" value="1"/>
</dbReference>
<dbReference type="InterPro" id="IPR030678">
    <property type="entry name" value="Peptide/Ni-bd"/>
</dbReference>
<keyword evidence="4 5" id="KW-0732">Signal</keyword>
<dbReference type="GO" id="GO:1904680">
    <property type="term" value="F:peptide transmembrane transporter activity"/>
    <property type="evidence" value="ECO:0007669"/>
    <property type="project" value="TreeGrafter"/>
</dbReference>
<dbReference type="GO" id="GO:0043190">
    <property type="term" value="C:ATP-binding cassette (ABC) transporter complex"/>
    <property type="evidence" value="ECO:0007669"/>
    <property type="project" value="InterPro"/>
</dbReference>
<dbReference type="FunFam" id="3.90.76.10:FF:000001">
    <property type="entry name" value="Oligopeptide ABC transporter substrate-binding protein"/>
    <property type="match status" value="1"/>
</dbReference>
<evidence type="ECO:0000313" key="7">
    <source>
        <dbReference type="EMBL" id="EHM12915.1"/>
    </source>
</evidence>
<reference evidence="7 8" key="1">
    <citation type="submission" date="2011-11" db="EMBL/GenBank/DDBJ databases">
        <title>The Noncontiguous Finished genome of Jonquetella anthropi DSM 22815.</title>
        <authorList>
            <consortium name="US DOE Joint Genome Institute (JGI-PGF)"/>
            <person name="Lucas S."/>
            <person name="Copeland A."/>
            <person name="Lapidus A."/>
            <person name="Glavina del Rio T."/>
            <person name="Dalin E."/>
            <person name="Tice H."/>
            <person name="Bruce D."/>
            <person name="Goodwin L."/>
            <person name="Pitluck S."/>
            <person name="Peters L."/>
            <person name="Mikhailova N."/>
            <person name="Held B."/>
            <person name="Kyrpides N."/>
            <person name="Mavromatis K."/>
            <person name="Ivanova N."/>
            <person name="Markowitz V."/>
            <person name="Cheng J.-F."/>
            <person name="Hugenholtz P."/>
            <person name="Woyke T."/>
            <person name="Wu D."/>
            <person name="Gronow S."/>
            <person name="Wellnitz S."/>
            <person name="Brambilla E."/>
            <person name="Klenk H.-P."/>
            <person name="Eisen J.A."/>
        </authorList>
    </citation>
    <scope>NUCLEOTIDE SEQUENCE [LARGE SCALE GENOMIC DNA]</scope>
    <source>
        <strain evidence="7 8">DSM 22815</strain>
    </source>
</reference>
<comment type="similarity">
    <text evidence="2">Belongs to the bacterial solute-binding protein 5 family.</text>
</comment>
<evidence type="ECO:0000256" key="1">
    <source>
        <dbReference type="ARBA" id="ARBA00004196"/>
    </source>
</evidence>
<dbReference type="CDD" id="cd08504">
    <property type="entry name" value="PBP2_OppA"/>
    <property type="match status" value="1"/>
</dbReference>
<dbReference type="GO" id="GO:0030288">
    <property type="term" value="C:outer membrane-bounded periplasmic space"/>
    <property type="evidence" value="ECO:0007669"/>
    <property type="project" value="UniProtKB-ARBA"/>
</dbReference>
<evidence type="ECO:0000256" key="5">
    <source>
        <dbReference type="SAM" id="SignalP"/>
    </source>
</evidence>
<feature type="domain" description="Solute-binding protein family 5" evidence="6">
    <location>
        <begin position="68"/>
        <end position="449"/>
    </location>
</feature>
<dbReference type="Pfam" id="PF00496">
    <property type="entry name" value="SBP_bac_5"/>
    <property type="match status" value="1"/>
</dbReference>
<evidence type="ECO:0000259" key="6">
    <source>
        <dbReference type="Pfam" id="PF00496"/>
    </source>
</evidence>
<dbReference type="SUPFAM" id="SSF53850">
    <property type="entry name" value="Periplasmic binding protein-like II"/>
    <property type="match status" value="1"/>
</dbReference>
<dbReference type="Proteomes" id="UP000003806">
    <property type="component" value="Chromosome"/>
</dbReference>
<dbReference type="PANTHER" id="PTHR30290:SF10">
    <property type="entry name" value="PERIPLASMIC OLIGOPEPTIDE-BINDING PROTEIN-RELATED"/>
    <property type="match status" value="1"/>
</dbReference>
<dbReference type="InterPro" id="IPR000914">
    <property type="entry name" value="SBP_5_dom"/>
</dbReference>
<dbReference type="eggNOG" id="COG4166">
    <property type="taxonomic scope" value="Bacteria"/>
</dbReference>
<evidence type="ECO:0000256" key="4">
    <source>
        <dbReference type="ARBA" id="ARBA00022729"/>
    </source>
</evidence>
<dbReference type="EMBL" id="CM001376">
    <property type="protein sequence ID" value="EHM12915.1"/>
    <property type="molecule type" value="Genomic_DNA"/>
</dbReference>
<dbReference type="PROSITE" id="PS01040">
    <property type="entry name" value="SBP_BACTERIAL_5"/>
    <property type="match status" value="1"/>
</dbReference>
<dbReference type="Gene3D" id="3.10.105.10">
    <property type="entry name" value="Dipeptide-binding Protein, Domain 3"/>
    <property type="match status" value="1"/>
</dbReference>